<feature type="domain" description="RCK C-terminal" evidence="1">
    <location>
        <begin position="311"/>
        <end position="388"/>
    </location>
</feature>
<dbReference type="GO" id="GO:0008324">
    <property type="term" value="F:monoatomic cation transmembrane transporter activity"/>
    <property type="evidence" value="ECO:0007669"/>
    <property type="project" value="InterPro"/>
</dbReference>
<dbReference type="InterPro" id="IPR006037">
    <property type="entry name" value="RCK_C"/>
</dbReference>
<dbReference type="InterPro" id="IPR036721">
    <property type="entry name" value="RCK_C_sf"/>
</dbReference>
<name>A0A9Y1FNX6_9ARCH</name>
<dbReference type="SUPFAM" id="SSF116726">
    <property type="entry name" value="TrkA C-terminal domain-like"/>
    <property type="match status" value="2"/>
</dbReference>
<dbReference type="Gene3D" id="1.20.58.220">
    <property type="entry name" value="Phosphate transport system protein phou homolog 2, domain 2"/>
    <property type="match status" value="2"/>
</dbReference>
<dbReference type="GO" id="GO:0006813">
    <property type="term" value="P:potassium ion transport"/>
    <property type="evidence" value="ECO:0007669"/>
    <property type="project" value="InterPro"/>
</dbReference>
<reference evidence="2" key="1">
    <citation type="journal article" date="2022" name="Nat. Microbiol.">
        <title>Unique mobile elements and scalable gene flow at the prokaryote-eukaryote boundary revealed by circularized Asgard archaea genomes.</title>
        <authorList>
            <person name="Wu F."/>
            <person name="Speth D.R."/>
            <person name="Philosof A."/>
            <person name="Cremiere A."/>
            <person name="Narayanan A."/>
            <person name="Barco R.A."/>
            <person name="Connon S.A."/>
            <person name="Amend J.P."/>
            <person name="Antoshechkin I.A."/>
            <person name="Orphan V.J."/>
        </authorList>
    </citation>
    <scope>NUCLEOTIDE SEQUENCE</scope>
    <source>
        <strain evidence="2">PR6</strain>
    </source>
</reference>
<dbReference type="InterPro" id="IPR026022">
    <property type="entry name" value="PhoU_dom"/>
</dbReference>
<dbReference type="SUPFAM" id="SSF109755">
    <property type="entry name" value="PhoU-like"/>
    <property type="match status" value="2"/>
</dbReference>
<sequence length="388" mass="44138">MTNASSVKEILIEMKTLSEICIDLAFASLMYSDELVAKQVFFIEKEIDDLYKKLLTHLSLSIKSTSMAQQFHIYFTIGEATNIISDSAADIASLVQRNIVVDDEIKELQNHMEQVVDLVRINEKSILIGESELSSDIHDVIGVDIVGIIRPEEGFFTEYNKIMKEGDLVIFRAPLECANAFIMLANGEITSVDEARVRIIEQKEKEPEKKLRKHQELLVDMKEKAELLVDFSYILALEDLPSIKNLIIQTEEEIDDFQYKIIEEVLSLYKNDKISKNTLIAYLRMADSFEEIADAAVKIAFGIATKHKPYRILEAIVDDSSEALYFISINTDSPYLNKTVREAEQTGDYFQILALKRKGKMIFEPEGDVIIRKGDGLIVKEFSSPEDE</sequence>
<accession>A0A9Y1FNX6</accession>
<protein>
    <recommendedName>
        <fullName evidence="1">RCK C-terminal domain-containing protein</fullName>
    </recommendedName>
</protein>
<evidence type="ECO:0000313" key="2">
    <source>
        <dbReference type="EMBL" id="UJG44217.1"/>
    </source>
</evidence>
<proteinExistence type="predicted"/>
<dbReference type="Gene3D" id="3.30.70.1450">
    <property type="entry name" value="Regulator of K+ conductance, C-terminal domain"/>
    <property type="match status" value="1"/>
</dbReference>
<dbReference type="Pfam" id="PF01895">
    <property type="entry name" value="PhoU"/>
    <property type="match status" value="2"/>
</dbReference>
<gene>
    <name evidence="2" type="ORF">K9W46_03315</name>
</gene>
<dbReference type="EMBL" id="CP084167">
    <property type="protein sequence ID" value="UJG44217.1"/>
    <property type="molecule type" value="Genomic_DNA"/>
</dbReference>
<dbReference type="InterPro" id="IPR038078">
    <property type="entry name" value="PhoU-like_sf"/>
</dbReference>
<dbReference type="AlphaFoldDB" id="A0A9Y1FNX6"/>
<dbReference type="PROSITE" id="PS51202">
    <property type="entry name" value="RCK_C"/>
    <property type="match status" value="1"/>
</dbReference>
<dbReference type="Proteomes" id="UP001200513">
    <property type="component" value="Chromosome"/>
</dbReference>
<organism evidence="2">
    <name type="scientific">Candidatus Heimdallarchaeum endolithica</name>
    <dbReference type="NCBI Taxonomy" id="2876572"/>
    <lineage>
        <taxon>Archaea</taxon>
        <taxon>Promethearchaeati</taxon>
        <taxon>Candidatus Heimdallarchaeota</taxon>
        <taxon>Candidatus Heimdallarchaeia (ex Rinke et al. 2021) (nom. nud.)</taxon>
        <taxon>Candidatus Heimdallarchaeales</taxon>
        <taxon>Candidatus Heimdallarchaeaceae</taxon>
        <taxon>Candidatus Heimdallarchaeum</taxon>
    </lineage>
</organism>
<evidence type="ECO:0000259" key="1">
    <source>
        <dbReference type="PROSITE" id="PS51202"/>
    </source>
</evidence>